<evidence type="ECO:0000256" key="7">
    <source>
        <dbReference type="ARBA" id="ARBA00022989"/>
    </source>
</evidence>
<evidence type="ECO:0000256" key="8">
    <source>
        <dbReference type="ARBA" id="ARBA00023136"/>
    </source>
</evidence>
<evidence type="ECO:0000256" key="3">
    <source>
        <dbReference type="ARBA" id="ARBA00008895"/>
    </source>
</evidence>
<dbReference type="PANTHER" id="PTHR13315:SF0">
    <property type="entry name" value="METALLOPHOSPHOESTERASE 1"/>
    <property type="match status" value="1"/>
</dbReference>
<dbReference type="SUPFAM" id="SSF56300">
    <property type="entry name" value="Metallo-dependent phosphatases"/>
    <property type="match status" value="1"/>
</dbReference>
<proteinExistence type="inferred from homology"/>
<comment type="cofactor">
    <cofactor evidence="1">
        <name>Mn(2+)</name>
        <dbReference type="ChEBI" id="CHEBI:29035"/>
    </cofactor>
</comment>
<dbReference type="EMBL" id="CAJOBB010000577">
    <property type="protein sequence ID" value="CAF3709269.1"/>
    <property type="molecule type" value="Genomic_DNA"/>
</dbReference>
<dbReference type="PANTHER" id="PTHR13315">
    <property type="entry name" value="METALLO PHOSPHOESTERASE RELATED"/>
    <property type="match status" value="1"/>
</dbReference>
<feature type="domain" description="Calcineurin-like phosphoesterase" evidence="11">
    <location>
        <begin position="73"/>
        <end position="299"/>
    </location>
</feature>
<reference evidence="12" key="1">
    <citation type="submission" date="2021-02" db="EMBL/GenBank/DDBJ databases">
        <authorList>
            <person name="Nowell W R."/>
        </authorList>
    </citation>
    <scope>NUCLEOTIDE SEQUENCE</scope>
</reference>
<evidence type="ECO:0000256" key="2">
    <source>
        <dbReference type="ARBA" id="ARBA00004141"/>
    </source>
</evidence>
<evidence type="ECO:0000256" key="5">
    <source>
        <dbReference type="ARBA" id="ARBA00022723"/>
    </source>
</evidence>
<evidence type="ECO:0000313" key="12">
    <source>
        <dbReference type="EMBL" id="CAF3709269.1"/>
    </source>
</evidence>
<dbReference type="GO" id="GO:0016787">
    <property type="term" value="F:hydrolase activity"/>
    <property type="evidence" value="ECO:0007669"/>
    <property type="project" value="UniProtKB-KW"/>
</dbReference>
<keyword evidence="4 10" id="KW-0812">Transmembrane</keyword>
<keyword evidence="8 10" id="KW-0472">Membrane</keyword>
<comment type="subcellular location">
    <subcellularLocation>
        <location evidence="2">Membrane</location>
        <topology evidence="2">Multi-pass membrane protein</topology>
    </subcellularLocation>
</comment>
<gene>
    <name evidence="12" type="ORF">KXQ929_LOCUS11615</name>
</gene>
<evidence type="ECO:0000256" key="4">
    <source>
        <dbReference type="ARBA" id="ARBA00022692"/>
    </source>
</evidence>
<dbReference type="Proteomes" id="UP000663868">
    <property type="component" value="Unassembled WGS sequence"/>
</dbReference>
<keyword evidence="5" id="KW-0479">Metal-binding</keyword>
<dbReference type="GO" id="GO:0046872">
    <property type="term" value="F:metal ion binding"/>
    <property type="evidence" value="ECO:0007669"/>
    <property type="project" value="UniProtKB-KW"/>
</dbReference>
<sequence length="391" mass="45611">MMGHLSNAIHVCCLPKMLHFLAKILLLLIFIFIYCEFLIYYFVLLGCSWPQLSKLDQDFTVKPPNDPNQKPLHVMFIADTHLLGSREGHWFDKLRREWQMYRSFQSARFLFEPNIIFFLGDVTDEGKWCSDHEWETTVQRFHSLFSIPTDTKIYVLAGNHDIGFHYDVSDGRLKRFESSFHAPYVRLITIDDSSIHFVLINSMAFEGDQCRLCARAEKELSEIINDLKQSGAWTKPILLSHFPLYRVSDANCSRWTQSSSSSSRIIPHKERYDVLSKDATEHLLKTIQPRLAFTAHTHDFCHTSHIGINGKPIPEWTVPSFSWRNRDDPSLMLLSITSNNERVSHCYLPRETTVFLSYGIGALLLILYMLFGGRRPFFLLAFCFLRRRIKF</sequence>
<keyword evidence="6" id="KW-0378">Hydrolase</keyword>
<dbReference type="Gene3D" id="3.60.21.10">
    <property type="match status" value="1"/>
</dbReference>
<evidence type="ECO:0000256" key="6">
    <source>
        <dbReference type="ARBA" id="ARBA00022801"/>
    </source>
</evidence>
<accession>A0A818VAG6</accession>
<dbReference type="GO" id="GO:0006506">
    <property type="term" value="P:GPI anchor biosynthetic process"/>
    <property type="evidence" value="ECO:0007669"/>
    <property type="project" value="InterPro"/>
</dbReference>
<dbReference type="InterPro" id="IPR033308">
    <property type="entry name" value="PGAP5/Cdc1/Ted1"/>
</dbReference>
<feature type="transmembrane region" description="Helical" evidence="10">
    <location>
        <begin position="20"/>
        <end position="43"/>
    </location>
</feature>
<comment type="similarity">
    <text evidence="3">Belongs to the metallophosphoesterase superfamily. MPPE1 family.</text>
</comment>
<evidence type="ECO:0000256" key="10">
    <source>
        <dbReference type="SAM" id="Phobius"/>
    </source>
</evidence>
<keyword evidence="9" id="KW-0464">Manganese</keyword>
<evidence type="ECO:0000313" key="13">
    <source>
        <dbReference type="Proteomes" id="UP000663868"/>
    </source>
</evidence>
<feature type="transmembrane region" description="Helical" evidence="10">
    <location>
        <begin position="355"/>
        <end position="385"/>
    </location>
</feature>
<evidence type="ECO:0000256" key="9">
    <source>
        <dbReference type="ARBA" id="ARBA00023211"/>
    </source>
</evidence>
<evidence type="ECO:0000259" key="11">
    <source>
        <dbReference type="Pfam" id="PF00149"/>
    </source>
</evidence>
<protein>
    <recommendedName>
        <fullName evidence="11">Calcineurin-like phosphoesterase domain-containing protein</fullName>
    </recommendedName>
</protein>
<name>A0A818VAG6_9BILA</name>
<dbReference type="Pfam" id="PF00149">
    <property type="entry name" value="Metallophos"/>
    <property type="match status" value="1"/>
</dbReference>
<comment type="caution">
    <text evidence="12">The sequence shown here is derived from an EMBL/GenBank/DDBJ whole genome shotgun (WGS) entry which is preliminary data.</text>
</comment>
<dbReference type="InterPro" id="IPR029052">
    <property type="entry name" value="Metallo-depent_PP-like"/>
</dbReference>
<dbReference type="InterPro" id="IPR004843">
    <property type="entry name" value="Calcineurin-like_PHP"/>
</dbReference>
<keyword evidence="7 10" id="KW-1133">Transmembrane helix</keyword>
<evidence type="ECO:0000256" key="1">
    <source>
        <dbReference type="ARBA" id="ARBA00001936"/>
    </source>
</evidence>
<dbReference type="AlphaFoldDB" id="A0A818VAG6"/>
<dbReference type="GO" id="GO:0016020">
    <property type="term" value="C:membrane"/>
    <property type="evidence" value="ECO:0007669"/>
    <property type="project" value="UniProtKB-SubCell"/>
</dbReference>
<organism evidence="12 13">
    <name type="scientific">Adineta steineri</name>
    <dbReference type="NCBI Taxonomy" id="433720"/>
    <lineage>
        <taxon>Eukaryota</taxon>
        <taxon>Metazoa</taxon>
        <taxon>Spiralia</taxon>
        <taxon>Gnathifera</taxon>
        <taxon>Rotifera</taxon>
        <taxon>Eurotatoria</taxon>
        <taxon>Bdelloidea</taxon>
        <taxon>Adinetida</taxon>
        <taxon>Adinetidae</taxon>
        <taxon>Adineta</taxon>
    </lineage>
</organism>